<dbReference type="Proteomes" id="UP000655287">
    <property type="component" value="Unassembled WGS sequence"/>
</dbReference>
<reference evidence="1" key="1">
    <citation type="submission" date="2021-01" db="EMBL/GenBank/DDBJ databases">
        <title>Whole genome shotgun sequence of Sphaerisporangium rufum NBRC 109079.</title>
        <authorList>
            <person name="Komaki H."/>
            <person name="Tamura T."/>
        </authorList>
    </citation>
    <scope>NUCLEOTIDE SEQUENCE</scope>
    <source>
        <strain evidence="1">NBRC 109079</strain>
    </source>
</reference>
<keyword evidence="2" id="KW-1185">Reference proteome</keyword>
<dbReference type="InterPro" id="IPR004401">
    <property type="entry name" value="YbaB/EbfC"/>
</dbReference>
<proteinExistence type="predicted"/>
<evidence type="ECO:0000313" key="1">
    <source>
        <dbReference type="EMBL" id="GII78349.1"/>
    </source>
</evidence>
<organism evidence="1 2">
    <name type="scientific">Sphaerisporangium rufum</name>
    <dbReference type="NCBI Taxonomy" id="1381558"/>
    <lineage>
        <taxon>Bacteria</taxon>
        <taxon>Bacillati</taxon>
        <taxon>Actinomycetota</taxon>
        <taxon>Actinomycetes</taxon>
        <taxon>Streptosporangiales</taxon>
        <taxon>Streptosporangiaceae</taxon>
        <taxon>Sphaerisporangium</taxon>
    </lineage>
</organism>
<dbReference type="EMBL" id="BOOU01000047">
    <property type="protein sequence ID" value="GII78349.1"/>
    <property type="molecule type" value="Genomic_DNA"/>
</dbReference>
<sequence length="126" mass="13015">MGEQLDAFARHADGDVPGLLAEVEQGIERVAAVLRDQESRGVEVVRPDGVAVTVTGTGALLTVTISARAMRDLDHVALADAVRAAIGEARERAGQAFGAAVTEAAGPVGAVADPLEPYFRALGLRE</sequence>
<dbReference type="AlphaFoldDB" id="A0A919R2E6"/>
<evidence type="ECO:0008006" key="3">
    <source>
        <dbReference type="Google" id="ProtNLM"/>
    </source>
</evidence>
<evidence type="ECO:0000313" key="2">
    <source>
        <dbReference type="Proteomes" id="UP000655287"/>
    </source>
</evidence>
<accession>A0A919R2E6</accession>
<dbReference type="Pfam" id="PF02575">
    <property type="entry name" value="YbaB_DNA_bd"/>
    <property type="match status" value="1"/>
</dbReference>
<dbReference type="RefSeq" id="WP_203985741.1">
    <property type="nucleotide sequence ID" value="NZ_BOOU01000047.1"/>
</dbReference>
<comment type="caution">
    <text evidence="1">The sequence shown here is derived from an EMBL/GenBank/DDBJ whole genome shotgun (WGS) entry which is preliminary data.</text>
</comment>
<gene>
    <name evidence="1" type="ORF">Sru01_33310</name>
</gene>
<dbReference type="GO" id="GO:0003677">
    <property type="term" value="F:DNA binding"/>
    <property type="evidence" value="ECO:0007669"/>
    <property type="project" value="InterPro"/>
</dbReference>
<dbReference type="SUPFAM" id="SSF82607">
    <property type="entry name" value="YbaB-like"/>
    <property type="match status" value="1"/>
</dbReference>
<dbReference type="Gene3D" id="3.30.1310.10">
    <property type="entry name" value="Nucleoid-associated protein YbaB-like domain"/>
    <property type="match status" value="1"/>
</dbReference>
<dbReference type="InterPro" id="IPR036894">
    <property type="entry name" value="YbaB-like_sf"/>
</dbReference>
<name>A0A919R2E6_9ACTN</name>
<protein>
    <recommendedName>
        <fullName evidence="3">YbaB/EbfC family DNA-binding protein</fullName>
    </recommendedName>
</protein>